<dbReference type="RefSeq" id="WP_037264894.1">
    <property type="nucleotide sequence ID" value="NZ_JALZ01000023.1"/>
</dbReference>
<name>X7ECB2_9RHOB</name>
<comment type="caution">
    <text evidence="1">The sequence shown here is derived from an EMBL/GenBank/DDBJ whole genome shotgun (WGS) entry which is preliminary data.</text>
</comment>
<keyword evidence="2" id="KW-1185">Reference proteome</keyword>
<reference evidence="1 2" key="1">
    <citation type="submission" date="2014-01" db="EMBL/GenBank/DDBJ databases">
        <title>Roseivivax halodurans JCM 10272 Genome Sequencing.</title>
        <authorList>
            <person name="Lai Q."/>
            <person name="Li G."/>
            <person name="Shao Z."/>
        </authorList>
    </citation>
    <scope>NUCLEOTIDE SEQUENCE [LARGE SCALE GENOMIC DNA]</scope>
    <source>
        <strain evidence="1 2">JCM 10272</strain>
    </source>
</reference>
<dbReference type="AlphaFoldDB" id="X7ECB2"/>
<evidence type="ECO:0000313" key="1">
    <source>
        <dbReference type="EMBL" id="ETX13577.1"/>
    </source>
</evidence>
<dbReference type="Proteomes" id="UP000022447">
    <property type="component" value="Unassembled WGS sequence"/>
</dbReference>
<evidence type="ECO:0000313" key="2">
    <source>
        <dbReference type="Proteomes" id="UP000022447"/>
    </source>
</evidence>
<dbReference type="EMBL" id="JALZ01000023">
    <property type="protein sequence ID" value="ETX13577.1"/>
    <property type="molecule type" value="Genomic_DNA"/>
</dbReference>
<dbReference type="eggNOG" id="ENOG5031HIS">
    <property type="taxonomic scope" value="Bacteria"/>
</dbReference>
<organism evidence="1 2">
    <name type="scientific">Roseivivax halodurans JCM 10272</name>
    <dbReference type="NCBI Taxonomy" id="1449350"/>
    <lineage>
        <taxon>Bacteria</taxon>
        <taxon>Pseudomonadati</taxon>
        <taxon>Pseudomonadota</taxon>
        <taxon>Alphaproteobacteria</taxon>
        <taxon>Rhodobacterales</taxon>
        <taxon>Roseobacteraceae</taxon>
        <taxon>Roseivivax</taxon>
    </lineage>
</organism>
<dbReference type="OrthoDB" id="7852590at2"/>
<protein>
    <submittedName>
        <fullName evidence="1">Uncharacterized protein</fullName>
    </submittedName>
</protein>
<sequence length="287" mass="29863">MPWIKGLWTLAFSIYLPAAVSAEWRVGHSEIFIDEPSAFGISDLGIGALAVMCDEGAPYLWTQGWPAAAGPDREERVSITVDGRPYLLTGTHYPPDGLWTGHPSAELLAALRGGTVAVVAPPGQPAWQFSLSGSARAMSSALSECSGAASAAPPAQAENSGLPAPVVDVVTQACGGGFTLAEDAILSGRIDNDTEEDVVLDWADVSCNDRSRGRGAGFCGAALCTIEVFLTETSSRKQILGLNPVLIDRAFGQVALRTSTQGVTCGGAAQGCDILWNWTGTALEAAR</sequence>
<gene>
    <name evidence="1" type="ORF">OCH239_09870</name>
</gene>
<proteinExistence type="predicted"/>
<accession>X7ECB2</accession>